<dbReference type="GO" id="GO:0004338">
    <property type="term" value="F:glucan exo-1,3-beta-glucosidase activity"/>
    <property type="evidence" value="ECO:0007669"/>
    <property type="project" value="UniProtKB-EC"/>
</dbReference>
<evidence type="ECO:0000256" key="4">
    <source>
        <dbReference type="ARBA" id="ARBA00022692"/>
    </source>
</evidence>
<dbReference type="PANTHER" id="PTHR31297">
    <property type="entry name" value="GLUCAN ENDO-1,6-BETA-GLUCOSIDASE B"/>
    <property type="match status" value="1"/>
</dbReference>
<evidence type="ECO:0000313" key="19">
    <source>
        <dbReference type="EMBL" id="KZP09046.1"/>
    </source>
</evidence>
<evidence type="ECO:0000256" key="11">
    <source>
        <dbReference type="ARBA" id="ARBA00023316"/>
    </source>
</evidence>
<keyword evidence="6" id="KW-0735">Signal-anchor</keyword>
<keyword evidence="4 17" id="KW-0812">Transmembrane</keyword>
<evidence type="ECO:0000256" key="13">
    <source>
        <dbReference type="ARBA" id="ARBA00037126"/>
    </source>
</evidence>
<dbReference type="Proteomes" id="UP000076532">
    <property type="component" value="Unassembled WGS sequence"/>
</dbReference>
<dbReference type="GO" id="GO:0009251">
    <property type="term" value="P:glucan catabolic process"/>
    <property type="evidence" value="ECO:0007669"/>
    <property type="project" value="TreeGrafter"/>
</dbReference>
<reference evidence="19 20" key="1">
    <citation type="journal article" date="2016" name="Mol. Biol. Evol.">
        <title>Comparative Genomics of Early-Diverging Mushroom-Forming Fungi Provides Insights into the Origins of Lignocellulose Decay Capabilities.</title>
        <authorList>
            <person name="Nagy L.G."/>
            <person name="Riley R."/>
            <person name="Tritt A."/>
            <person name="Adam C."/>
            <person name="Daum C."/>
            <person name="Floudas D."/>
            <person name="Sun H."/>
            <person name="Yadav J.S."/>
            <person name="Pangilinan J."/>
            <person name="Larsson K.H."/>
            <person name="Matsuura K."/>
            <person name="Barry K."/>
            <person name="Labutti K."/>
            <person name="Kuo R."/>
            <person name="Ohm R.A."/>
            <person name="Bhattacharya S.S."/>
            <person name="Shirouzu T."/>
            <person name="Yoshinaga Y."/>
            <person name="Martin F.M."/>
            <person name="Grigoriev I.V."/>
            <person name="Hibbett D.S."/>
        </authorList>
    </citation>
    <scope>NUCLEOTIDE SEQUENCE [LARGE SCALE GENOMIC DNA]</scope>
    <source>
        <strain evidence="19 20">CBS 109695</strain>
    </source>
</reference>
<evidence type="ECO:0000256" key="3">
    <source>
        <dbReference type="ARBA" id="ARBA00022475"/>
    </source>
</evidence>
<name>A0A165XZD0_9AGAM</name>
<evidence type="ECO:0000256" key="5">
    <source>
        <dbReference type="ARBA" id="ARBA00022801"/>
    </source>
</evidence>
<organism evidence="19 20">
    <name type="scientific">Athelia psychrophila</name>
    <dbReference type="NCBI Taxonomy" id="1759441"/>
    <lineage>
        <taxon>Eukaryota</taxon>
        <taxon>Fungi</taxon>
        <taxon>Dikarya</taxon>
        <taxon>Basidiomycota</taxon>
        <taxon>Agaricomycotina</taxon>
        <taxon>Agaricomycetes</taxon>
        <taxon>Agaricomycetidae</taxon>
        <taxon>Atheliales</taxon>
        <taxon>Atheliaceae</taxon>
        <taxon>Athelia</taxon>
    </lineage>
</organism>
<dbReference type="Gene3D" id="3.20.20.80">
    <property type="entry name" value="Glycosidases"/>
    <property type="match status" value="1"/>
</dbReference>
<accession>A0A165XZD0</accession>
<evidence type="ECO:0000256" key="7">
    <source>
        <dbReference type="ARBA" id="ARBA00022989"/>
    </source>
</evidence>
<comment type="function">
    <text evidence="13">Glucosidase involved in the degradation of cellulosic biomass. Active on lichenan.</text>
</comment>
<evidence type="ECO:0000256" key="17">
    <source>
        <dbReference type="SAM" id="Phobius"/>
    </source>
</evidence>
<evidence type="ECO:0000256" key="1">
    <source>
        <dbReference type="ARBA" id="ARBA00004401"/>
    </source>
</evidence>
<keyword evidence="9" id="KW-0325">Glycoprotein</keyword>
<dbReference type="Pfam" id="PF00150">
    <property type="entry name" value="Cellulase"/>
    <property type="match status" value="1"/>
</dbReference>
<feature type="transmembrane region" description="Helical" evidence="17">
    <location>
        <begin position="51"/>
        <end position="75"/>
    </location>
</feature>
<evidence type="ECO:0000259" key="18">
    <source>
        <dbReference type="Pfam" id="PF00150"/>
    </source>
</evidence>
<dbReference type="AlphaFoldDB" id="A0A165XZD0"/>
<comment type="subcellular location">
    <subcellularLocation>
        <location evidence="1">Cell membrane</location>
        <topology evidence="1">Single-pass type II membrane protein</topology>
    </subcellularLocation>
</comment>
<evidence type="ECO:0000256" key="8">
    <source>
        <dbReference type="ARBA" id="ARBA00023136"/>
    </source>
</evidence>
<evidence type="ECO:0000256" key="10">
    <source>
        <dbReference type="ARBA" id="ARBA00023295"/>
    </source>
</evidence>
<sequence>MFLQEPRQSEVQLQWRGEGGGADAQPAAVARHPSDELPTTSKKRSLHKRPICWFILIGLIIVIIAVVVPICVLVVKKHPAAAQAAQAGGNSSTNAGSITGGDGSTIYVDGSPSFVYSNSFGGTWYYDPEDPFNNNAQANSWTPPLSTPWDYGKHRINGVNLGGLFVLEPITTPFLFQTYAGSVDEWTLSTTMMATDGNLSQIENHYNTFITEQDIAEIAGAGLNWIRLPIPYWAIETWAGEPFLEKVSWQYIIRVLQWARKYGLRVNLDLNTIPGSQNGLNHSGKLGSINFMYGVMGVANAQRALDYIRIITEFISQPEWTNVVPMFSVINEPEQIQHIGNSQMYSFYLKVHDMIRGITGIGKGPFIVISDGFSGVGSNTQWNSSILNGADRIAVDTHLYYAFSTGPQSFPDPRAPCTDWAANMNTSKTAFGVTIAGEFTAGFNACGLYVLGVNDPANATLNCDLWSDHTQWNSTVISAILDFTLGSMDAAQDYFFRTWKIGNSTAERVQSPLWSYQLGLQNGWIPKDPRQAISHCANQGAGGSFPFNGQFQPWQTGGVGAGVIASTFIAQYGQWPPNLNGGLSTPEAASLLPMYTSTGTVATLPPPTLTASVTHSISVGDGWYDSSDTIGGVTAAAGCAYPNAWSAVSIAIPTVCKATPVAAAAYITSPPTPR</sequence>
<dbReference type="SUPFAM" id="SSF51445">
    <property type="entry name" value="(Trans)glycosidases"/>
    <property type="match status" value="1"/>
</dbReference>
<dbReference type="STRING" id="436010.A0A165XZD0"/>
<keyword evidence="10" id="KW-0326">Glycosidase</keyword>
<feature type="domain" description="Glycoside hydrolase family 5" evidence="18">
    <location>
        <begin position="198"/>
        <end position="441"/>
    </location>
</feature>
<dbReference type="GO" id="GO:0005886">
    <property type="term" value="C:plasma membrane"/>
    <property type="evidence" value="ECO:0007669"/>
    <property type="project" value="UniProtKB-SubCell"/>
</dbReference>
<comment type="catalytic activity">
    <reaction evidence="12">
        <text>Successive hydrolysis of beta-D-glucose units from the non-reducing ends of (1-&gt;3)-beta-D-glucans, releasing alpha-glucose.</text>
        <dbReference type="EC" id="3.2.1.58"/>
    </reaction>
</comment>
<dbReference type="InterPro" id="IPR017853">
    <property type="entry name" value="GH"/>
</dbReference>
<evidence type="ECO:0000256" key="12">
    <source>
        <dbReference type="ARBA" id="ARBA00036824"/>
    </source>
</evidence>
<keyword evidence="11" id="KW-0961">Cell wall biogenesis/degradation</keyword>
<keyword evidence="20" id="KW-1185">Reference proteome</keyword>
<gene>
    <name evidence="19" type="ORF">FIBSPDRAFT_760513</name>
</gene>
<protein>
    <recommendedName>
        <fullName evidence="14">glucan 1,3-beta-glucosidase</fullName>
        <ecNumber evidence="14">3.2.1.58</ecNumber>
    </recommendedName>
    <alternativeName>
        <fullName evidence="15">Exo-1,3-beta-glucanase D</fullName>
    </alternativeName>
</protein>
<keyword evidence="3" id="KW-1003">Cell membrane</keyword>
<dbReference type="InterPro" id="IPR050386">
    <property type="entry name" value="Glycosyl_hydrolase_5"/>
</dbReference>
<dbReference type="GO" id="GO:0005576">
    <property type="term" value="C:extracellular region"/>
    <property type="evidence" value="ECO:0007669"/>
    <property type="project" value="TreeGrafter"/>
</dbReference>
<keyword evidence="5 19" id="KW-0378">Hydrolase</keyword>
<comment type="similarity">
    <text evidence="2">Belongs to the glycosyl hydrolase 5 (cellulase A) family.</text>
</comment>
<feature type="region of interest" description="Disordered" evidence="16">
    <location>
        <begin position="16"/>
        <end position="41"/>
    </location>
</feature>
<evidence type="ECO:0000313" key="20">
    <source>
        <dbReference type="Proteomes" id="UP000076532"/>
    </source>
</evidence>
<evidence type="ECO:0000256" key="2">
    <source>
        <dbReference type="ARBA" id="ARBA00005641"/>
    </source>
</evidence>
<keyword evidence="7 17" id="KW-1133">Transmembrane helix</keyword>
<keyword evidence="8 17" id="KW-0472">Membrane</keyword>
<dbReference type="EC" id="3.2.1.58" evidence="14"/>
<proteinExistence type="inferred from homology"/>
<dbReference type="InterPro" id="IPR001547">
    <property type="entry name" value="Glyco_hydro_5"/>
</dbReference>
<dbReference type="PANTHER" id="PTHR31297:SF34">
    <property type="entry name" value="GLUCAN 1,3-BETA-GLUCOSIDASE 2"/>
    <property type="match status" value="1"/>
</dbReference>
<evidence type="ECO:0000256" key="6">
    <source>
        <dbReference type="ARBA" id="ARBA00022968"/>
    </source>
</evidence>
<dbReference type="GO" id="GO:0071555">
    <property type="term" value="P:cell wall organization"/>
    <property type="evidence" value="ECO:0007669"/>
    <property type="project" value="UniProtKB-KW"/>
</dbReference>
<evidence type="ECO:0000256" key="15">
    <source>
        <dbReference type="ARBA" id="ARBA00041260"/>
    </source>
</evidence>
<evidence type="ECO:0000256" key="16">
    <source>
        <dbReference type="SAM" id="MobiDB-lite"/>
    </source>
</evidence>
<evidence type="ECO:0000256" key="9">
    <source>
        <dbReference type="ARBA" id="ARBA00023180"/>
    </source>
</evidence>
<dbReference type="OrthoDB" id="62120at2759"/>
<evidence type="ECO:0000256" key="14">
    <source>
        <dbReference type="ARBA" id="ARBA00038929"/>
    </source>
</evidence>
<dbReference type="GO" id="GO:0009986">
    <property type="term" value="C:cell surface"/>
    <property type="evidence" value="ECO:0007669"/>
    <property type="project" value="TreeGrafter"/>
</dbReference>
<dbReference type="EMBL" id="KV417709">
    <property type="protein sequence ID" value="KZP09046.1"/>
    <property type="molecule type" value="Genomic_DNA"/>
</dbReference>